<dbReference type="EMBL" id="NRJG01000028">
    <property type="protein sequence ID" value="RIY39713.1"/>
    <property type="molecule type" value="Genomic_DNA"/>
</dbReference>
<reference evidence="8 9" key="1">
    <citation type="submission" date="2017-08" db="EMBL/GenBank/DDBJ databases">
        <title>Reclassification of Bisgaard taxon 37 and 44.</title>
        <authorList>
            <person name="Christensen H."/>
        </authorList>
    </citation>
    <scope>NUCLEOTIDE SEQUENCE [LARGE SCALE GENOMIC DNA]</scope>
    <source>
        <strain evidence="8 9">111</strain>
    </source>
</reference>
<comment type="subcellular location">
    <subcellularLocation>
        <location evidence="1">Cell inner membrane</location>
    </subcellularLocation>
</comment>
<sequence>MSSKKNWNQQPEKGNMFFLNVSRWLTKYTPVWILKLVTLVVITYYYLTSSCARGNIQQYLQRLQATFPEINLGYAAKFRVFYNFAQTIVDKLAITQNRKIYNKIILQDPDNLLEKMHQKQPGQIFVFSHHGCAPICQIFFQDKIYQDIKLNIILDKNNSLKFNRTLEKSRQNSNNINLLQIGALDVQQMLELEQRLARGEWLAIAVDRFDPSKDKYTAVDFLGEKANLPLGPWLLSSLLTAPINTLACYREGNDFVLELKSFSSPLIAKGKQRKEQIAQVMQQYAHFLALSCKQRPLFWFNFYDFWSIGKDNQNDL</sequence>
<keyword evidence="5 7" id="KW-0472">Membrane</keyword>
<evidence type="ECO:0000256" key="7">
    <source>
        <dbReference type="SAM" id="Phobius"/>
    </source>
</evidence>
<keyword evidence="2" id="KW-1003">Cell membrane</keyword>
<comment type="caution">
    <text evidence="8">The sequence shown here is derived from an EMBL/GenBank/DDBJ whole genome shotgun (WGS) entry which is preliminary data.</text>
</comment>
<keyword evidence="9" id="KW-1185">Reference proteome</keyword>
<dbReference type="GO" id="GO:0016746">
    <property type="term" value="F:acyltransferase activity"/>
    <property type="evidence" value="ECO:0007669"/>
    <property type="project" value="UniProtKB-KW"/>
</dbReference>
<dbReference type="GO" id="GO:0005886">
    <property type="term" value="C:plasma membrane"/>
    <property type="evidence" value="ECO:0007669"/>
    <property type="project" value="UniProtKB-SubCell"/>
</dbReference>
<evidence type="ECO:0000256" key="2">
    <source>
        <dbReference type="ARBA" id="ARBA00022475"/>
    </source>
</evidence>
<keyword evidence="6" id="KW-0012">Acyltransferase</keyword>
<evidence type="ECO:0000256" key="6">
    <source>
        <dbReference type="ARBA" id="ARBA00023315"/>
    </source>
</evidence>
<dbReference type="AlphaFoldDB" id="A0A3A1YN58"/>
<evidence type="ECO:0000313" key="8">
    <source>
        <dbReference type="EMBL" id="RIY39713.1"/>
    </source>
</evidence>
<keyword evidence="3" id="KW-0997">Cell inner membrane</keyword>
<dbReference type="GO" id="GO:0009247">
    <property type="term" value="P:glycolipid biosynthetic process"/>
    <property type="evidence" value="ECO:0007669"/>
    <property type="project" value="UniProtKB-ARBA"/>
</dbReference>
<gene>
    <name evidence="8" type="ORF">CKF58_01835</name>
</gene>
<dbReference type="PANTHER" id="PTHR30606">
    <property type="entry name" value="LIPID A BIOSYNTHESIS LAUROYL ACYLTRANSFERASE"/>
    <property type="match status" value="1"/>
</dbReference>
<dbReference type="PANTHER" id="PTHR30606:SF10">
    <property type="entry name" value="PHOSPHATIDYLINOSITOL MANNOSIDE ACYLTRANSFERASE"/>
    <property type="match status" value="1"/>
</dbReference>
<name>A0A3A1YN58_9GAMM</name>
<feature type="transmembrane region" description="Helical" evidence="7">
    <location>
        <begin position="28"/>
        <end position="47"/>
    </location>
</feature>
<evidence type="ECO:0000256" key="1">
    <source>
        <dbReference type="ARBA" id="ARBA00004533"/>
    </source>
</evidence>
<dbReference type="OrthoDB" id="9808633at2"/>
<keyword evidence="7" id="KW-1133">Transmembrane helix</keyword>
<keyword evidence="7" id="KW-0812">Transmembrane</keyword>
<dbReference type="Pfam" id="PF03279">
    <property type="entry name" value="Lip_A_acyltrans"/>
    <property type="match status" value="1"/>
</dbReference>
<dbReference type="RefSeq" id="WP_119530287.1">
    <property type="nucleotide sequence ID" value="NZ_JBHSSP010000037.1"/>
</dbReference>
<proteinExistence type="predicted"/>
<dbReference type="Proteomes" id="UP000265916">
    <property type="component" value="Unassembled WGS sequence"/>
</dbReference>
<dbReference type="InterPro" id="IPR004960">
    <property type="entry name" value="LipA_acyltrans"/>
</dbReference>
<accession>A0A3A1YN58</accession>
<evidence type="ECO:0000313" key="9">
    <source>
        <dbReference type="Proteomes" id="UP000265916"/>
    </source>
</evidence>
<evidence type="ECO:0000256" key="4">
    <source>
        <dbReference type="ARBA" id="ARBA00022679"/>
    </source>
</evidence>
<protein>
    <submittedName>
        <fullName evidence="8">Uncharacterized protein</fullName>
    </submittedName>
</protein>
<evidence type="ECO:0000256" key="3">
    <source>
        <dbReference type="ARBA" id="ARBA00022519"/>
    </source>
</evidence>
<keyword evidence="4" id="KW-0808">Transferase</keyword>
<organism evidence="8 9">
    <name type="scientific">Psittacicella hinzii</name>
    <dbReference type="NCBI Taxonomy" id="2028575"/>
    <lineage>
        <taxon>Bacteria</taxon>
        <taxon>Pseudomonadati</taxon>
        <taxon>Pseudomonadota</taxon>
        <taxon>Gammaproteobacteria</taxon>
        <taxon>Pasteurellales</taxon>
        <taxon>Psittacicellaceae</taxon>
        <taxon>Psittacicella</taxon>
    </lineage>
</organism>
<evidence type="ECO:0000256" key="5">
    <source>
        <dbReference type="ARBA" id="ARBA00023136"/>
    </source>
</evidence>